<feature type="region of interest" description="Disordered" evidence="2">
    <location>
        <begin position="1"/>
        <end position="26"/>
    </location>
</feature>
<evidence type="ECO:0000256" key="1">
    <source>
        <dbReference type="SAM" id="Coils"/>
    </source>
</evidence>
<proteinExistence type="predicted"/>
<protein>
    <submittedName>
        <fullName evidence="3">Uncharacterized protein</fullName>
    </submittedName>
</protein>
<keyword evidence="1" id="KW-0175">Coiled coil</keyword>
<dbReference type="RefSeq" id="WP_009195725.1">
    <property type="nucleotide sequence ID" value="NZ_AODQ01000055.1"/>
</dbReference>
<dbReference type="Proteomes" id="UP000011910">
    <property type="component" value="Unassembled WGS sequence"/>
</dbReference>
<dbReference type="STRING" id="1279009.ADICEAN_02332"/>
<name>M7NL52_9BACT</name>
<evidence type="ECO:0000313" key="4">
    <source>
        <dbReference type="Proteomes" id="UP000011910"/>
    </source>
</evidence>
<gene>
    <name evidence="3" type="ORF">ADICEAN_02332</name>
</gene>
<dbReference type="EMBL" id="AODQ01000055">
    <property type="protein sequence ID" value="EMR02525.1"/>
    <property type="molecule type" value="Genomic_DNA"/>
</dbReference>
<feature type="coiled-coil region" evidence="1">
    <location>
        <begin position="111"/>
        <end position="146"/>
    </location>
</feature>
<dbReference type="AlphaFoldDB" id="M7NL52"/>
<comment type="caution">
    <text evidence="3">The sequence shown here is derived from an EMBL/GenBank/DDBJ whole genome shotgun (WGS) entry which is preliminary data.</text>
</comment>
<evidence type="ECO:0000256" key="2">
    <source>
        <dbReference type="SAM" id="MobiDB-lite"/>
    </source>
</evidence>
<reference evidence="3 4" key="1">
    <citation type="journal article" date="2013" name="Genome Announc.">
        <title>Draft Genome Sequence of Cesiribacter andamanensis Strain AMV16T, Isolated from a Soil Sample from a Mud Volcano in the Andaman Islands, India.</title>
        <authorList>
            <person name="Shivaji S."/>
            <person name="Ara S."/>
            <person name="Begum Z."/>
            <person name="Srinivas T.N."/>
            <person name="Singh A."/>
            <person name="Kumar Pinnaka A."/>
        </authorList>
    </citation>
    <scope>NUCLEOTIDE SEQUENCE [LARGE SCALE GENOMIC DNA]</scope>
    <source>
        <strain evidence="3 4">AMV16</strain>
    </source>
</reference>
<sequence length="150" mass="17116">MRSTSTPPKSSPAEDTKNFPPRNAPPDSVDVLEAKAAFKAAYSAGRAIVDQIEHKLRRLENLKQMNQYQLRDYQESKQLIDIFRILINSSGVVVKHLAYHEAQAYQYIAEAAETELKMIQALQRINQQQKQEIEDLQKLVELLSSQYVSA</sequence>
<organism evidence="3 4">
    <name type="scientific">Cesiribacter andamanensis AMV16</name>
    <dbReference type="NCBI Taxonomy" id="1279009"/>
    <lineage>
        <taxon>Bacteria</taxon>
        <taxon>Pseudomonadati</taxon>
        <taxon>Bacteroidota</taxon>
        <taxon>Cytophagia</taxon>
        <taxon>Cytophagales</taxon>
        <taxon>Cesiribacteraceae</taxon>
        <taxon>Cesiribacter</taxon>
    </lineage>
</organism>
<evidence type="ECO:0000313" key="3">
    <source>
        <dbReference type="EMBL" id="EMR02525.1"/>
    </source>
</evidence>
<accession>M7NL52</accession>
<keyword evidence="4" id="KW-1185">Reference proteome</keyword>